<protein>
    <submittedName>
        <fullName evidence="2">Uncharacterized protein</fullName>
    </submittedName>
</protein>
<proteinExistence type="predicted"/>
<keyword evidence="3" id="KW-1185">Reference proteome</keyword>
<feature type="compositionally biased region" description="Low complexity" evidence="1">
    <location>
        <begin position="154"/>
        <end position="181"/>
    </location>
</feature>
<evidence type="ECO:0000256" key="1">
    <source>
        <dbReference type="SAM" id="MobiDB-lite"/>
    </source>
</evidence>
<name>A0A8J4EZW4_9CHLO</name>
<feature type="non-terminal residue" evidence="2">
    <location>
        <position position="276"/>
    </location>
</feature>
<feature type="region of interest" description="Disordered" evidence="1">
    <location>
        <begin position="139"/>
        <end position="189"/>
    </location>
</feature>
<dbReference type="AlphaFoldDB" id="A0A8J4EZW4"/>
<sequence>LASELRTLSRAQYTFGEVEELRRVLGAFQKIAVATTPPAVEAKAAAKTETAALLPAEPSTFDRDADRTCCASRAAVVGLEGNSPLAAACWLLAGLLFQSGSRPLHRTVLGAVKRLPLQQLDVFGAAVTERLRATLAKLETAESTPNSGRQHTSAAAAAAAGEPPASISAVPAAAPAEGGAAEQRSPPPASVPVGEVLASLLWLPAAHNWIRPVVGPLVWRLAAGVDDVLAAADRGERHIAPGLMEEVLDAVGSLYYVLQHHGQHIVEMERQQAQEA</sequence>
<dbReference type="Proteomes" id="UP000747399">
    <property type="component" value="Unassembled WGS sequence"/>
</dbReference>
<organism evidence="2 3">
    <name type="scientific">Volvox africanus</name>
    <dbReference type="NCBI Taxonomy" id="51714"/>
    <lineage>
        <taxon>Eukaryota</taxon>
        <taxon>Viridiplantae</taxon>
        <taxon>Chlorophyta</taxon>
        <taxon>core chlorophytes</taxon>
        <taxon>Chlorophyceae</taxon>
        <taxon>CS clade</taxon>
        <taxon>Chlamydomonadales</taxon>
        <taxon>Volvocaceae</taxon>
        <taxon>Volvox</taxon>
    </lineage>
</organism>
<comment type="caution">
    <text evidence="2">The sequence shown here is derived from an EMBL/GenBank/DDBJ whole genome shotgun (WGS) entry which is preliminary data.</text>
</comment>
<accession>A0A8J4EZW4</accession>
<gene>
    <name evidence="2" type="ORF">Vafri_9416</name>
</gene>
<feature type="non-terminal residue" evidence="2">
    <location>
        <position position="1"/>
    </location>
</feature>
<dbReference type="EMBL" id="BNCO01000016">
    <property type="protein sequence ID" value="GIL53787.1"/>
    <property type="molecule type" value="Genomic_DNA"/>
</dbReference>
<feature type="compositionally biased region" description="Polar residues" evidence="1">
    <location>
        <begin position="141"/>
        <end position="153"/>
    </location>
</feature>
<evidence type="ECO:0000313" key="2">
    <source>
        <dbReference type="EMBL" id="GIL53787.1"/>
    </source>
</evidence>
<evidence type="ECO:0000313" key="3">
    <source>
        <dbReference type="Proteomes" id="UP000747399"/>
    </source>
</evidence>
<reference evidence="2" key="1">
    <citation type="journal article" date="2021" name="Proc. Natl. Acad. Sci. U.S.A.">
        <title>Three genomes in the algal genus Volvox reveal the fate of a haploid sex-determining region after a transition to homothallism.</title>
        <authorList>
            <person name="Yamamoto K."/>
            <person name="Hamaji T."/>
            <person name="Kawai-Toyooka H."/>
            <person name="Matsuzaki R."/>
            <person name="Takahashi F."/>
            <person name="Nishimura Y."/>
            <person name="Kawachi M."/>
            <person name="Noguchi H."/>
            <person name="Minakuchi Y."/>
            <person name="Umen J.G."/>
            <person name="Toyoda A."/>
            <person name="Nozaki H."/>
        </authorList>
    </citation>
    <scope>NUCLEOTIDE SEQUENCE</scope>
    <source>
        <strain evidence="2">NIES-3780</strain>
    </source>
</reference>